<sequence length="29" mass="3278">MSFSFRHSNSTSSNVLSACTYSLYYCAYS</sequence>
<accession>A0A0A8ZMM5</accession>
<reference evidence="1" key="1">
    <citation type="submission" date="2014-09" db="EMBL/GenBank/DDBJ databases">
        <authorList>
            <person name="Magalhaes I.L.F."/>
            <person name="Oliveira U."/>
            <person name="Santos F.R."/>
            <person name="Vidigal T.H.D.A."/>
            <person name="Brescovit A.D."/>
            <person name="Santos A.J."/>
        </authorList>
    </citation>
    <scope>NUCLEOTIDE SEQUENCE</scope>
    <source>
        <tissue evidence="1">Shoot tissue taken approximately 20 cm above the soil surface</tissue>
    </source>
</reference>
<dbReference type="AlphaFoldDB" id="A0A0A8ZMM5"/>
<name>A0A0A8ZMM5_ARUDO</name>
<dbReference type="PROSITE" id="PS51257">
    <property type="entry name" value="PROKAR_LIPOPROTEIN"/>
    <property type="match status" value="1"/>
</dbReference>
<reference evidence="1" key="2">
    <citation type="journal article" date="2015" name="Data Brief">
        <title>Shoot transcriptome of the giant reed, Arundo donax.</title>
        <authorList>
            <person name="Barrero R.A."/>
            <person name="Guerrero F.D."/>
            <person name="Moolhuijzen P."/>
            <person name="Goolsby J.A."/>
            <person name="Tidwell J."/>
            <person name="Bellgard S.E."/>
            <person name="Bellgard M.I."/>
        </authorList>
    </citation>
    <scope>NUCLEOTIDE SEQUENCE</scope>
    <source>
        <tissue evidence="1">Shoot tissue taken approximately 20 cm above the soil surface</tissue>
    </source>
</reference>
<proteinExistence type="predicted"/>
<protein>
    <submittedName>
        <fullName evidence="1">Uncharacterized protein</fullName>
    </submittedName>
</protein>
<dbReference type="EMBL" id="GBRH01257271">
    <property type="protein sequence ID" value="JAD40624.1"/>
    <property type="molecule type" value="Transcribed_RNA"/>
</dbReference>
<organism evidence="1">
    <name type="scientific">Arundo donax</name>
    <name type="common">Giant reed</name>
    <name type="synonym">Donax arundinaceus</name>
    <dbReference type="NCBI Taxonomy" id="35708"/>
    <lineage>
        <taxon>Eukaryota</taxon>
        <taxon>Viridiplantae</taxon>
        <taxon>Streptophyta</taxon>
        <taxon>Embryophyta</taxon>
        <taxon>Tracheophyta</taxon>
        <taxon>Spermatophyta</taxon>
        <taxon>Magnoliopsida</taxon>
        <taxon>Liliopsida</taxon>
        <taxon>Poales</taxon>
        <taxon>Poaceae</taxon>
        <taxon>PACMAD clade</taxon>
        <taxon>Arundinoideae</taxon>
        <taxon>Arundineae</taxon>
        <taxon>Arundo</taxon>
    </lineage>
</organism>
<evidence type="ECO:0000313" key="1">
    <source>
        <dbReference type="EMBL" id="JAD40624.1"/>
    </source>
</evidence>